<sequence>MEIVFLICVVLVILTLFGSSPTKKICRYCGHVGKPAIARGGSMGLAWFLFIIVSMGLGLIFYLFRAREKREVCQSCGHDEVIPINSPVGRELMQRFHQ</sequence>
<evidence type="ECO:0000313" key="3">
    <source>
        <dbReference type="Proteomes" id="UP000004210"/>
    </source>
</evidence>
<dbReference type="AlphaFoldDB" id="I4VMT0"/>
<dbReference type="OrthoDB" id="6695004at2"/>
<protein>
    <recommendedName>
        <fullName evidence="4">LITAF domain-containing protein</fullName>
    </recommendedName>
</protein>
<keyword evidence="3" id="KW-1185">Reference proteome</keyword>
<proteinExistence type="predicted"/>
<keyword evidence="1" id="KW-1133">Transmembrane helix</keyword>
<organism evidence="2 3">
    <name type="scientific">Rhodanobacter fulvus Jip2</name>
    <dbReference type="NCBI Taxonomy" id="1163408"/>
    <lineage>
        <taxon>Bacteria</taxon>
        <taxon>Pseudomonadati</taxon>
        <taxon>Pseudomonadota</taxon>
        <taxon>Gammaproteobacteria</taxon>
        <taxon>Lysobacterales</taxon>
        <taxon>Rhodanobacteraceae</taxon>
        <taxon>Rhodanobacter</taxon>
    </lineage>
</organism>
<gene>
    <name evidence="2" type="ORF">UU9_12258</name>
</gene>
<evidence type="ECO:0000256" key="1">
    <source>
        <dbReference type="SAM" id="Phobius"/>
    </source>
</evidence>
<reference evidence="2 3" key="1">
    <citation type="journal article" date="2012" name="J. Bacteriol.">
        <title>Genome sequences for six rhodanobacter strains, isolated from soils and the terrestrial subsurface, with variable denitrification capabilities.</title>
        <authorList>
            <person name="Kostka J.E."/>
            <person name="Green S.J."/>
            <person name="Rishishwar L."/>
            <person name="Prakash O."/>
            <person name="Katz L.S."/>
            <person name="Marino-Ramirez L."/>
            <person name="Jordan I.K."/>
            <person name="Munk C."/>
            <person name="Ivanova N."/>
            <person name="Mikhailova N."/>
            <person name="Watson D.B."/>
            <person name="Brown S.D."/>
            <person name="Palumbo A.V."/>
            <person name="Brooks S.C."/>
        </authorList>
    </citation>
    <scope>NUCLEOTIDE SEQUENCE [LARGE SCALE GENOMIC DNA]</scope>
    <source>
        <strain evidence="3">Jip2T</strain>
    </source>
</reference>
<comment type="caution">
    <text evidence="2">The sequence shown here is derived from an EMBL/GenBank/DDBJ whole genome shotgun (WGS) entry which is preliminary data.</text>
</comment>
<evidence type="ECO:0008006" key="4">
    <source>
        <dbReference type="Google" id="ProtNLM"/>
    </source>
</evidence>
<accession>I4VMT0</accession>
<keyword evidence="1" id="KW-0812">Transmembrane</keyword>
<dbReference type="RefSeq" id="WP_007082081.1">
    <property type="nucleotide sequence ID" value="NZ_AJXU01000051.1"/>
</dbReference>
<keyword evidence="1" id="KW-0472">Membrane</keyword>
<dbReference type="PATRIC" id="fig|1163408.3.peg.2501"/>
<evidence type="ECO:0000313" key="2">
    <source>
        <dbReference type="EMBL" id="EIL88521.1"/>
    </source>
</evidence>
<feature type="transmembrane region" description="Helical" evidence="1">
    <location>
        <begin position="46"/>
        <end position="64"/>
    </location>
</feature>
<dbReference type="EMBL" id="AJXU01000051">
    <property type="protein sequence ID" value="EIL88521.1"/>
    <property type="molecule type" value="Genomic_DNA"/>
</dbReference>
<name>I4VMT0_9GAMM</name>
<dbReference type="STRING" id="1163408.UU9_12258"/>
<dbReference type="Proteomes" id="UP000004210">
    <property type="component" value="Unassembled WGS sequence"/>
</dbReference>